<dbReference type="RefSeq" id="WP_376753706.1">
    <property type="nucleotide sequence ID" value="NZ_CP124550.1"/>
</dbReference>
<dbReference type="EMBL" id="CP124550">
    <property type="protein sequence ID" value="WIO46163.1"/>
    <property type="molecule type" value="Genomic_DNA"/>
</dbReference>
<organism evidence="1 2">
    <name type="scientific">Candidatus Southlakia epibionticum</name>
    <dbReference type="NCBI Taxonomy" id="3043284"/>
    <lineage>
        <taxon>Bacteria</taxon>
        <taxon>Candidatus Saccharimonadota</taxon>
        <taxon>Candidatus Saccharimonadia</taxon>
        <taxon>Candidatus Saccharimonadales</taxon>
        <taxon>Candidatus Saccharimonadaceae</taxon>
        <taxon>Candidatus Southlakia</taxon>
    </lineage>
</organism>
<accession>A0ABY8WV26</accession>
<keyword evidence="2" id="KW-1185">Reference proteome</keyword>
<evidence type="ECO:0000313" key="1">
    <source>
        <dbReference type="EMBL" id="WIO46163.1"/>
    </source>
</evidence>
<gene>
    <name evidence="1" type="ORF">SEML1_0544</name>
</gene>
<dbReference type="Proteomes" id="UP001177295">
    <property type="component" value="Chromosome"/>
</dbReference>
<reference evidence="1 2" key="1">
    <citation type="journal article" date="2023" name="Cell">
        <title>Genetic manipulation of Patescibacteria provides mechanistic insights into microbial dark matter and the epibiotic lifestyle.</title>
        <authorList>
            <person name="Wang Y."/>
            <person name="Gallagher L.A."/>
            <person name="Andrade P.A."/>
            <person name="Liu A."/>
            <person name="Humphreys I.R."/>
            <person name="Turkarslan S."/>
            <person name="Cutler K.J."/>
            <person name="Arrieta-Ortiz M.L."/>
            <person name="Li Y."/>
            <person name="Radey M.C."/>
            <person name="McLean J.S."/>
            <person name="Cong Q."/>
            <person name="Baker D."/>
            <person name="Baliga N.S."/>
            <person name="Peterson S.B."/>
            <person name="Mougous J.D."/>
        </authorList>
    </citation>
    <scope>NUCLEOTIDE SEQUENCE [LARGE SCALE GENOMIC DNA]</scope>
    <source>
        <strain evidence="1 2">ML1</strain>
    </source>
</reference>
<sequence>MKYPSNWNVEAEDIVLHPTGVQASESYHADKITFTHPSGLKLAFASGLTALGGVCTENDNKLSVDIVRKEATSLKGYRAFVPAEYATYVDDSIFAVAMVIPNDDETEFTPDIGLSNSSKLINSSQANRCDIRGTGIVVAKNVNMSSKTSGNSDHGSLFFGHKRARWLHG</sequence>
<proteinExistence type="predicted"/>
<evidence type="ECO:0000313" key="2">
    <source>
        <dbReference type="Proteomes" id="UP001177295"/>
    </source>
</evidence>
<protein>
    <submittedName>
        <fullName evidence="1">Uncharacterized protein</fullName>
    </submittedName>
</protein>
<name>A0ABY8WV26_9BACT</name>